<evidence type="ECO:0000313" key="1">
    <source>
        <dbReference type="EMBL" id="MEI5617267.1"/>
    </source>
</evidence>
<evidence type="ECO:0008006" key="3">
    <source>
        <dbReference type="Google" id="ProtNLM"/>
    </source>
</evidence>
<protein>
    <recommendedName>
        <fullName evidence="3">Methyl-accepting chemotaxis protein</fullName>
    </recommendedName>
</protein>
<reference evidence="1 2" key="1">
    <citation type="submission" date="2024-03" db="EMBL/GenBank/DDBJ databases">
        <title>First Report of Pectobacterium brasiliscabiei causing potato scab in china.</title>
        <authorList>
            <person name="Handique U."/>
        </authorList>
    </citation>
    <scope>NUCLEOTIDE SEQUENCE [LARGE SCALE GENOMIC DNA]</scope>
    <source>
        <strain evidence="1 2">ZRIMU1503</strain>
    </source>
</reference>
<feature type="non-terminal residue" evidence="1">
    <location>
        <position position="88"/>
    </location>
</feature>
<proteinExistence type="predicted"/>
<evidence type="ECO:0000313" key="2">
    <source>
        <dbReference type="Proteomes" id="UP001365781"/>
    </source>
</evidence>
<dbReference type="PANTHER" id="PTHR32089">
    <property type="entry name" value="METHYL-ACCEPTING CHEMOTAXIS PROTEIN MCPB"/>
    <property type="match status" value="1"/>
</dbReference>
<dbReference type="EMBL" id="JBBAYM010000409">
    <property type="protein sequence ID" value="MEI5617267.1"/>
    <property type="molecule type" value="Genomic_DNA"/>
</dbReference>
<accession>A0ABU8GVS2</accession>
<dbReference type="SUPFAM" id="SSF58104">
    <property type="entry name" value="Methyl-accepting chemotaxis protein (MCP) signaling domain"/>
    <property type="match status" value="1"/>
</dbReference>
<feature type="non-terminal residue" evidence="1">
    <location>
        <position position="1"/>
    </location>
</feature>
<keyword evidence="2" id="KW-1185">Reference proteome</keyword>
<dbReference type="Proteomes" id="UP001365781">
    <property type="component" value="Unassembled WGS sequence"/>
</dbReference>
<name>A0ABU8GVS2_9ACTN</name>
<sequence length="88" mass="8678">DTTSRAANVAAAAQQATGSVESAASAAQDLAVSIGDIGGRIAESATIAQAAVGDAERANRMVQGLADAANRIGEVVDLINNIASQTNL</sequence>
<dbReference type="PANTHER" id="PTHR32089:SF112">
    <property type="entry name" value="LYSOZYME-LIKE PROTEIN-RELATED"/>
    <property type="match status" value="1"/>
</dbReference>
<comment type="caution">
    <text evidence="1">The sequence shown here is derived from an EMBL/GenBank/DDBJ whole genome shotgun (WGS) entry which is preliminary data.</text>
</comment>
<gene>
    <name evidence="1" type="ORF">WB403_50110</name>
</gene>
<dbReference type="Gene3D" id="1.10.287.950">
    <property type="entry name" value="Methyl-accepting chemotaxis protein"/>
    <property type="match status" value="1"/>
</dbReference>
<dbReference type="RefSeq" id="WP_336559155.1">
    <property type="nucleotide sequence ID" value="NZ_JBBAYM010000409.1"/>
</dbReference>
<organism evidence="1 2">
    <name type="scientific">Streptomyces brasiliscabiei</name>
    <dbReference type="NCBI Taxonomy" id="2736302"/>
    <lineage>
        <taxon>Bacteria</taxon>
        <taxon>Bacillati</taxon>
        <taxon>Actinomycetota</taxon>
        <taxon>Actinomycetes</taxon>
        <taxon>Kitasatosporales</taxon>
        <taxon>Streptomycetaceae</taxon>
        <taxon>Streptomyces</taxon>
    </lineage>
</organism>